<keyword evidence="12" id="KW-1185">Reference proteome</keyword>
<keyword evidence="4 9" id="KW-0812">Transmembrane</keyword>
<evidence type="ECO:0000256" key="3">
    <source>
        <dbReference type="ARBA" id="ARBA00022475"/>
    </source>
</evidence>
<evidence type="ECO:0000256" key="8">
    <source>
        <dbReference type="ARBA" id="ARBA00023136"/>
    </source>
</evidence>
<dbReference type="InterPro" id="IPR038379">
    <property type="entry name" value="SecE_sf"/>
</dbReference>
<keyword evidence="3 9" id="KW-1003">Cell membrane</keyword>
<feature type="compositionally biased region" description="Low complexity" evidence="10">
    <location>
        <begin position="1"/>
        <end position="10"/>
    </location>
</feature>
<proteinExistence type="inferred from homology"/>
<sequence length="86" mass="9950">MTTGSAAAHKPAAKKSKADAPRKENLFKRLRKFLREVMSELRKVIWPNRKQMITYTTIVLVFVSFMVAYVFGLDLAFIRGVRWLFG</sequence>
<dbReference type="GO" id="GO:0065002">
    <property type="term" value="P:intracellular protein transmembrane transport"/>
    <property type="evidence" value="ECO:0007669"/>
    <property type="project" value="UniProtKB-UniRule"/>
</dbReference>
<dbReference type="PANTHER" id="PTHR33910">
    <property type="entry name" value="PROTEIN TRANSLOCASE SUBUNIT SECE"/>
    <property type="match status" value="1"/>
</dbReference>
<feature type="transmembrane region" description="Helical" evidence="9">
    <location>
        <begin position="52"/>
        <end position="78"/>
    </location>
</feature>
<evidence type="ECO:0000256" key="9">
    <source>
        <dbReference type="HAMAP-Rule" id="MF_00422"/>
    </source>
</evidence>
<dbReference type="PANTHER" id="PTHR33910:SF1">
    <property type="entry name" value="PROTEIN TRANSLOCASE SUBUNIT SECE"/>
    <property type="match status" value="1"/>
</dbReference>
<evidence type="ECO:0000256" key="7">
    <source>
        <dbReference type="ARBA" id="ARBA00023010"/>
    </source>
</evidence>
<comment type="subunit">
    <text evidence="9">Component of the Sec protein translocase complex. Heterotrimer consisting of SecY, SecE and SecG subunits. The heterotrimers can form oligomers, although 1 heterotrimer is thought to be able to translocate proteins. Interacts with the ribosome. Interacts with SecDF, and other proteins may be involved. Interacts with SecA.</text>
</comment>
<evidence type="ECO:0000256" key="10">
    <source>
        <dbReference type="SAM" id="MobiDB-lite"/>
    </source>
</evidence>
<comment type="function">
    <text evidence="9">Essential subunit of the Sec protein translocation channel SecYEG. Clamps together the 2 halves of SecY. May contact the channel plug during translocation.</text>
</comment>
<dbReference type="NCBIfam" id="TIGR00964">
    <property type="entry name" value="secE_bact"/>
    <property type="match status" value="1"/>
</dbReference>
<name>A0A1G6ZUA5_9NOCA</name>
<dbReference type="STRING" id="168276.SAMN05444580_109136"/>
<keyword evidence="2 9" id="KW-0813">Transport</keyword>
<gene>
    <name evidence="9" type="primary">secE</name>
    <name evidence="11" type="ORF">SAMN05444580_109136</name>
</gene>
<dbReference type="InterPro" id="IPR001901">
    <property type="entry name" value="Translocase_SecE/Sec61-g"/>
</dbReference>
<evidence type="ECO:0000256" key="1">
    <source>
        <dbReference type="ARBA" id="ARBA00004370"/>
    </source>
</evidence>
<dbReference type="GO" id="GO:0043952">
    <property type="term" value="P:protein transport by the Sec complex"/>
    <property type="evidence" value="ECO:0007669"/>
    <property type="project" value="UniProtKB-UniRule"/>
</dbReference>
<evidence type="ECO:0000256" key="6">
    <source>
        <dbReference type="ARBA" id="ARBA00022989"/>
    </source>
</evidence>
<dbReference type="EMBL" id="FNAB01000009">
    <property type="protein sequence ID" value="SDE06080.1"/>
    <property type="molecule type" value="Genomic_DNA"/>
</dbReference>
<dbReference type="InterPro" id="IPR005807">
    <property type="entry name" value="SecE_bac"/>
</dbReference>
<evidence type="ECO:0000256" key="5">
    <source>
        <dbReference type="ARBA" id="ARBA00022927"/>
    </source>
</evidence>
<dbReference type="GO" id="GO:0009306">
    <property type="term" value="P:protein secretion"/>
    <property type="evidence" value="ECO:0007669"/>
    <property type="project" value="UniProtKB-UniRule"/>
</dbReference>
<dbReference type="PROSITE" id="PS01067">
    <property type="entry name" value="SECE_SEC61G"/>
    <property type="match status" value="1"/>
</dbReference>
<dbReference type="GO" id="GO:0008320">
    <property type="term" value="F:protein transmembrane transporter activity"/>
    <property type="evidence" value="ECO:0007669"/>
    <property type="project" value="UniProtKB-UniRule"/>
</dbReference>
<keyword evidence="7 9" id="KW-0811">Translocation</keyword>
<evidence type="ECO:0000313" key="11">
    <source>
        <dbReference type="EMBL" id="SDE06080.1"/>
    </source>
</evidence>
<accession>A0A1G6ZUA5</accession>
<dbReference type="Gene3D" id="1.20.5.1030">
    <property type="entry name" value="Preprotein translocase secy subunit"/>
    <property type="match status" value="1"/>
</dbReference>
<comment type="similarity">
    <text evidence="9">Belongs to the SecE/SEC61-gamma family.</text>
</comment>
<feature type="region of interest" description="Disordered" evidence="10">
    <location>
        <begin position="1"/>
        <end position="23"/>
    </location>
</feature>
<dbReference type="Proteomes" id="UP000199417">
    <property type="component" value="Unassembled WGS sequence"/>
</dbReference>
<dbReference type="GO" id="GO:0005886">
    <property type="term" value="C:plasma membrane"/>
    <property type="evidence" value="ECO:0007669"/>
    <property type="project" value="UniProtKB-SubCell"/>
</dbReference>
<dbReference type="HAMAP" id="MF_00422">
    <property type="entry name" value="SecE"/>
    <property type="match status" value="1"/>
</dbReference>
<protein>
    <recommendedName>
        <fullName evidence="9">Protein translocase subunit SecE</fullName>
    </recommendedName>
</protein>
<dbReference type="Pfam" id="PF00584">
    <property type="entry name" value="SecE"/>
    <property type="match status" value="1"/>
</dbReference>
<reference evidence="11 12" key="1">
    <citation type="submission" date="2016-10" db="EMBL/GenBank/DDBJ databases">
        <authorList>
            <person name="de Groot N.N."/>
        </authorList>
    </citation>
    <scope>NUCLEOTIDE SEQUENCE [LARGE SCALE GENOMIC DNA]</scope>
    <source>
        <strain evidence="11 12">JCM 11308</strain>
    </source>
</reference>
<comment type="subcellular location">
    <subcellularLocation>
        <location evidence="9">Cell membrane</location>
        <topology evidence="9">Single-pass membrane protein</topology>
    </subcellularLocation>
    <subcellularLocation>
        <location evidence="1">Membrane</location>
    </subcellularLocation>
</comment>
<evidence type="ECO:0000256" key="2">
    <source>
        <dbReference type="ARBA" id="ARBA00022448"/>
    </source>
</evidence>
<organism evidence="11 12">
    <name type="scientific">Rhodococcus tukisamuensis</name>
    <dbReference type="NCBI Taxonomy" id="168276"/>
    <lineage>
        <taxon>Bacteria</taxon>
        <taxon>Bacillati</taxon>
        <taxon>Actinomycetota</taxon>
        <taxon>Actinomycetes</taxon>
        <taxon>Mycobacteriales</taxon>
        <taxon>Nocardiaceae</taxon>
        <taxon>Rhodococcus</taxon>
    </lineage>
</organism>
<evidence type="ECO:0000256" key="4">
    <source>
        <dbReference type="ARBA" id="ARBA00022692"/>
    </source>
</evidence>
<keyword evidence="5 9" id="KW-0653">Protein transport</keyword>
<dbReference type="AlphaFoldDB" id="A0A1G6ZUA5"/>
<dbReference type="GO" id="GO:0006605">
    <property type="term" value="P:protein targeting"/>
    <property type="evidence" value="ECO:0007669"/>
    <property type="project" value="UniProtKB-UniRule"/>
</dbReference>
<keyword evidence="8 9" id="KW-0472">Membrane</keyword>
<keyword evidence="6 9" id="KW-1133">Transmembrane helix</keyword>
<evidence type="ECO:0000313" key="12">
    <source>
        <dbReference type="Proteomes" id="UP000199417"/>
    </source>
</evidence>